<dbReference type="EMBL" id="BK015237">
    <property type="protein sequence ID" value="DAD97336.1"/>
    <property type="molecule type" value="Genomic_DNA"/>
</dbReference>
<proteinExistence type="predicted"/>
<dbReference type="InterPro" id="IPR013321">
    <property type="entry name" value="Arc_rbn_hlx_hlx"/>
</dbReference>
<protein>
    <submittedName>
        <fullName evidence="1">Uncharacterized protein</fullName>
    </submittedName>
</protein>
<dbReference type="InterPro" id="IPR010985">
    <property type="entry name" value="Ribbon_hlx_hlx"/>
</dbReference>
<organism evidence="1">
    <name type="scientific">Myoviridae sp. ctzc413</name>
    <dbReference type="NCBI Taxonomy" id="2826721"/>
    <lineage>
        <taxon>Viruses</taxon>
        <taxon>Duplodnaviria</taxon>
        <taxon>Heunggongvirae</taxon>
        <taxon>Uroviricota</taxon>
        <taxon>Caudoviricetes</taxon>
    </lineage>
</organism>
<dbReference type="SUPFAM" id="SSF47598">
    <property type="entry name" value="Ribbon-helix-helix"/>
    <property type="match status" value="1"/>
</dbReference>
<sequence>MKRLVIEMEDDFHKNVKIKAASQERSMRDYVKQLIENDLSKEKEQTR</sequence>
<dbReference type="Gene3D" id="1.10.1220.10">
    <property type="entry name" value="Met repressor-like"/>
    <property type="match status" value="1"/>
</dbReference>
<evidence type="ECO:0000313" key="1">
    <source>
        <dbReference type="EMBL" id="DAD97336.1"/>
    </source>
</evidence>
<dbReference type="GO" id="GO:0006355">
    <property type="term" value="P:regulation of DNA-templated transcription"/>
    <property type="evidence" value="ECO:0007669"/>
    <property type="project" value="InterPro"/>
</dbReference>
<name>A0A8S5NSY2_9CAUD</name>
<accession>A0A8S5NSY2</accession>
<reference evidence="1" key="1">
    <citation type="journal article" date="2021" name="Proc. Natl. Acad. Sci. U.S.A.">
        <title>A Catalog of Tens of Thousands of Viruses from Human Metagenomes Reveals Hidden Associations with Chronic Diseases.</title>
        <authorList>
            <person name="Tisza M.J."/>
            <person name="Buck C.B."/>
        </authorList>
    </citation>
    <scope>NUCLEOTIDE SEQUENCE</scope>
    <source>
        <strain evidence="1">Ctzc413</strain>
    </source>
</reference>